<name>A0A1M5T899_9RHOB</name>
<accession>A0A1M5T899</accession>
<feature type="signal peptide" evidence="1">
    <location>
        <begin position="1"/>
        <end position="28"/>
    </location>
</feature>
<gene>
    <name evidence="2" type="ORF">SAMN04488044_2610</name>
</gene>
<evidence type="ECO:0008006" key="4">
    <source>
        <dbReference type="Google" id="ProtNLM"/>
    </source>
</evidence>
<dbReference type="RefSeq" id="WP_072793463.1">
    <property type="nucleotide sequence ID" value="NZ_FQWM01000005.1"/>
</dbReference>
<dbReference type="Proteomes" id="UP000184211">
    <property type="component" value="Unassembled WGS sequence"/>
</dbReference>
<reference evidence="3" key="1">
    <citation type="submission" date="2016-11" db="EMBL/GenBank/DDBJ databases">
        <authorList>
            <person name="Varghese N."/>
            <person name="Submissions S."/>
        </authorList>
    </citation>
    <scope>NUCLEOTIDE SEQUENCE [LARGE SCALE GENOMIC DNA]</scope>
    <source>
        <strain evidence="3">DSM 28223</strain>
    </source>
</reference>
<keyword evidence="3" id="KW-1185">Reference proteome</keyword>
<dbReference type="EMBL" id="FQWM01000005">
    <property type="protein sequence ID" value="SHH46936.1"/>
    <property type="molecule type" value="Genomic_DNA"/>
</dbReference>
<keyword evidence="1" id="KW-0732">Signal</keyword>
<proteinExistence type="predicted"/>
<protein>
    <recommendedName>
        <fullName evidence="4">Peptidase propeptide and YPEB domain-containing protein</fullName>
    </recommendedName>
</protein>
<feature type="chain" id="PRO_5013019721" description="Peptidase propeptide and YPEB domain-containing protein" evidence="1">
    <location>
        <begin position="29"/>
        <end position="99"/>
    </location>
</feature>
<evidence type="ECO:0000256" key="1">
    <source>
        <dbReference type="SAM" id="SignalP"/>
    </source>
</evidence>
<sequence length="99" mass="10626">MLKPVFATMNAALALLVLATALAAPALAHTGQQHKETLRDMLGLSHVQQLYRHVDVKRIDPLTGTAISLADLQNVGSAERTLDPKTALLSFQSVDEAPK</sequence>
<dbReference type="STRING" id="870908.SAMN04488044_2610"/>
<organism evidence="2 3">
    <name type="scientific">Cognatishimia maritima</name>
    <dbReference type="NCBI Taxonomy" id="870908"/>
    <lineage>
        <taxon>Bacteria</taxon>
        <taxon>Pseudomonadati</taxon>
        <taxon>Pseudomonadota</taxon>
        <taxon>Alphaproteobacteria</taxon>
        <taxon>Rhodobacterales</taxon>
        <taxon>Paracoccaceae</taxon>
        <taxon>Cognatishimia</taxon>
    </lineage>
</organism>
<evidence type="ECO:0000313" key="3">
    <source>
        <dbReference type="Proteomes" id="UP000184211"/>
    </source>
</evidence>
<dbReference type="AlphaFoldDB" id="A0A1M5T899"/>
<evidence type="ECO:0000313" key="2">
    <source>
        <dbReference type="EMBL" id="SHH46936.1"/>
    </source>
</evidence>